<evidence type="ECO:0000313" key="1">
    <source>
        <dbReference type="EMBL" id="KAF0821640.1"/>
    </source>
</evidence>
<sequence>RPLQIRVQRLNTAVGIRCLCFFSFCNHRDLRSVGGRQRQICIRDTYNNEYDYEKLTESILGHLFLDGDDSIDFTAVNIYVSDPVSKALLKMGFEKKIGQVMMEKPL</sequence>
<gene>
    <name evidence="1" type="ORF">KIS1582_4602</name>
</gene>
<accession>A0A800MST9</accession>
<dbReference type="EMBL" id="VDEM01000091">
    <property type="protein sequence ID" value="KAF0821640.1"/>
    <property type="molecule type" value="Genomic_DNA"/>
</dbReference>
<protein>
    <submittedName>
        <fullName evidence="1">Histone acetyltransferase HPA2</fullName>
    </submittedName>
</protein>
<name>A0A800MST9_CYTFI</name>
<evidence type="ECO:0000313" key="2">
    <source>
        <dbReference type="Proteomes" id="UP000465778"/>
    </source>
</evidence>
<dbReference type="Proteomes" id="UP000465778">
    <property type="component" value="Unassembled WGS sequence"/>
</dbReference>
<reference evidence="1 2" key="1">
    <citation type="journal article" date="2020" name="G3 (Bethesda)">
        <title>Whole Genome Sequencing and Comparative Genomics of Two Nematicidal Bacillus Strains Reveals a Wide Range of Possible Virulence Factors.</title>
        <authorList>
            <person name="Susic N."/>
            <person name="Janezic S."/>
            <person name="Rupnik M."/>
            <person name="Geric Stare B."/>
        </authorList>
    </citation>
    <scope>NUCLEOTIDE SEQUENCE [LARGE SCALE GENOMIC DNA]</scope>
    <source>
        <strain evidence="1 2">I-1582</strain>
    </source>
</reference>
<organism evidence="1 2">
    <name type="scientific">Cytobacillus firmus</name>
    <name type="common">Bacillus firmus</name>
    <dbReference type="NCBI Taxonomy" id="1399"/>
    <lineage>
        <taxon>Bacteria</taxon>
        <taxon>Bacillati</taxon>
        <taxon>Bacillota</taxon>
        <taxon>Bacilli</taxon>
        <taxon>Bacillales</taxon>
        <taxon>Bacillaceae</taxon>
        <taxon>Cytobacillus</taxon>
    </lineage>
</organism>
<comment type="caution">
    <text evidence="1">The sequence shown here is derived from an EMBL/GenBank/DDBJ whole genome shotgun (WGS) entry which is preliminary data.</text>
</comment>
<feature type="non-terminal residue" evidence="1">
    <location>
        <position position="1"/>
    </location>
</feature>
<proteinExistence type="predicted"/>
<keyword evidence="1" id="KW-0808">Transferase</keyword>
<dbReference type="GO" id="GO:0016740">
    <property type="term" value="F:transferase activity"/>
    <property type="evidence" value="ECO:0007669"/>
    <property type="project" value="UniProtKB-KW"/>
</dbReference>
<dbReference type="AlphaFoldDB" id="A0A800MST9"/>